<name>A0A1I1RKP4_9GAMM</name>
<evidence type="ECO:0000313" key="2">
    <source>
        <dbReference type="Proteomes" id="UP000198862"/>
    </source>
</evidence>
<dbReference type="AlphaFoldDB" id="A0A1I1RKP4"/>
<keyword evidence="2" id="KW-1185">Reference proteome</keyword>
<gene>
    <name evidence="1" type="ORF">SAMN02745724_04274</name>
</gene>
<organism evidence="1 2">
    <name type="scientific">Pseudoalteromonas denitrificans DSM 6059</name>
    <dbReference type="NCBI Taxonomy" id="1123010"/>
    <lineage>
        <taxon>Bacteria</taxon>
        <taxon>Pseudomonadati</taxon>
        <taxon>Pseudomonadota</taxon>
        <taxon>Gammaproteobacteria</taxon>
        <taxon>Alteromonadales</taxon>
        <taxon>Pseudoalteromonadaceae</taxon>
        <taxon>Pseudoalteromonas</taxon>
    </lineage>
</organism>
<accession>A0A1I1RKP4</accession>
<protein>
    <submittedName>
        <fullName evidence="1">Uncharacterized protein</fullName>
    </submittedName>
</protein>
<dbReference type="RefSeq" id="WP_177208122.1">
    <property type="nucleotide sequence ID" value="NZ_FOLO01000050.1"/>
</dbReference>
<evidence type="ECO:0000313" key="1">
    <source>
        <dbReference type="EMBL" id="SFD34881.1"/>
    </source>
</evidence>
<proteinExistence type="predicted"/>
<reference evidence="1 2" key="1">
    <citation type="submission" date="2016-10" db="EMBL/GenBank/DDBJ databases">
        <authorList>
            <person name="de Groot N.N."/>
        </authorList>
    </citation>
    <scope>NUCLEOTIDE SEQUENCE [LARGE SCALE GENOMIC DNA]</scope>
    <source>
        <strain evidence="1 2">DSM 6059</strain>
    </source>
</reference>
<dbReference type="EMBL" id="FOLO01000050">
    <property type="protein sequence ID" value="SFD34881.1"/>
    <property type="molecule type" value="Genomic_DNA"/>
</dbReference>
<dbReference type="Proteomes" id="UP000198862">
    <property type="component" value="Unassembled WGS sequence"/>
</dbReference>
<dbReference type="STRING" id="1123010.SAMN02745724_04274"/>
<sequence>MKLKLNKKKMKNLSEDHKALPAKMTAKVAGGANANTPCYTAGTACSMEPCKWEEY</sequence>